<evidence type="ECO:0000259" key="2">
    <source>
        <dbReference type="Pfam" id="PF01206"/>
    </source>
</evidence>
<dbReference type="InterPro" id="IPR001455">
    <property type="entry name" value="TusA-like"/>
</dbReference>
<organism evidence="3 4">
    <name type="scientific">Sutterella massiliensis</name>
    <dbReference type="NCBI Taxonomy" id="1816689"/>
    <lineage>
        <taxon>Bacteria</taxon>
        <taxon>Pseudomonadati</taxon>
        <taxon>Pseudomonadota</taxon>
        <taxon>Betaproteobacteria</taxon>
        <taxon>Burkholderiales</taxon>
        <taxon>Sutterellaceae</taxon>
        <taxon>Sutterella</taxon>
    </lineage>
</organism>
<dbReference type="PANTHER" id="PTHR33279">
    <property type="entry name" value="SULFUR CARRIER PROTEIN YEDF-RELATED"/>
    <property type="match status" value="1"/>
</dbReference>
<evidence type="ECO:0000313" key="3">
    <source>
        <dbReference type="EMBL" id="MBM6703417.1"/>
    </source>
</evidence>
<dbReference type="RefSeq" id="WP_205101892.1">
    <property type="nucleotide sequence ID" value="NZ_JACJJC010000003.1"/>
</dbReference>
<comment type="caution">
    <text evidence="3">The sequence shown here is derived from an EMBL/GenBank/DDBJ whole genome shotgun (WGS) entry which is preliminary data.</text>
</comment>
<proteinExistence type="inferred from homology"/>
<evidence type="ECO:0000313" key="4">
    <source>
        <dbReference type="Proteomes" id="UP000715095"/>
    </source>
</evidence>
<dbReference type="InterPro" id="IPR036868">
    <property type="entry name" value="TusA-like_sf"/>
</dbReference>
<gene>
    <name evidence="3" type="ORF">H6A60_02720</name>
</gene>
<protein>
    <submittedName>
        <fullName evidence="3">Sulfurtransferase TusA family protein</fullName>
    </submittedName>
</protein>
<dbReference type="CDD" id="cd00291">
    <property type="entry name" value="SirA_YedF_YeeD"/>
    <property type="match status" value="1"/>
</dbReference>
<reference evidence="3 4" key="1">
    <citation type="journal article" date="2021" name="Sci. Rep.">
        <title>The distribution of antibiotic resistance genes in chicken gut microbiota commensals.</title>
        <authorList>
            <person name="Juricova H."/>
            <person name="Matiasovicova J."/>
            <person name="Kubasova T."/>
            <person name="Cejkova D."/>
            <person name="Rychlik I."/>
        </authorList>
    </citation>
    <scope>NUCLEOTIDE SEQUENCE [LARGE SCALE GENOMIC DNA]</scope>
    <source>
        <strain evidence="3 4">An829</strain>
    </source>
</reference>
<evidence type="ECO:0000256" key="1">
    <source>
        <dbReference type="ARBA" id="ARBA00008984"/>
    </source>
</evidence>
<name>A0ABS2DQ18_9BURK</name>
<comment type="similarity">
    <text evidence="1">Belongs to the sulfur carrier protein TusA family.</text>
</comment>
<dbReference type="SUPFAM" id="SSF64307">
    <property type="entry name" value="SirA-like"/>
    <property type="match status" value="1"/>
</dbReference>
<keyword evidence="4" id="KW-1185">Reference proteome</keyword>
<dbReference type="Gene3D" id="3.30.110.40">
    <property type="entry name" value="TusA-like domain"/>
    <property type="match status" value="1"/>
</dbReference>
<dbReference type="PANTHER" id="PTHR33279:SF6">
    <property type="entry name" value="SULFUR CARRIER PROTEIN YEDF-RELATED"/>
    <property type="match status" value="1"/>
</dbReference>
<dbReference type="Pfam" id="PF01206">
    <property type="entry name" value="TusA"/>
    <property type="match status" value="1"/>
</dbReference>
<dbReference type="EMBL" id="JACJJC010000003">
    <property type="protein sequence ID" value="MBM6703417.1"/>
    <property type="molecule type" value="Genomic_DNA"/>
</dbReference>
<dbReference type="Proteomes" id="UP000715095">
    <property type="component" value="Unassembled WGS sequence"/>
</dbReference>
<sequence>MTTENLEPIEVLALPDAVCPMPVLRAKKALAKLAAGDVLRVESTDPHSEADLAEFCRQTGHELLGQNAFERDGRTWFAATIRRKRD</sequence>
<feature type="domain" description="UPF0033" evidence="2">
    <location>
        <begin position="17"/>
        <end position="72"/>
    </location>
</feature>
<accession>A0ABS2DQ18</accession>